<feature type="compositionally biased region" description="Polar residues" evidence="1">
    <location>
        <begin position="489"/>
        <end position="498"/>
    </location>
</feature>
<feature type="compositionally biased region" description="Low complexity" evidence="1">
    <location>
        <begin position="270"/>
        <end position="291"/>
    </location>
</feature>
<evidence type="ECO:0000313" key="4">
    <source>
        <dbReference type="Proteomes" id="UP000011081"/>
    </source>
</evidence>
<feature type="transmembrane region" description="Helical" evidence="2">
    <location>
        <begin position="55"/>
        <end position="76"/>
    </location>
</feature>
<keyword evidence="2" id="KW-0472">Membrane</keyword>
<dbReference type="VEuPathDB" id="MicrosporidiaDB:VCUG_01252"/>
<keyword evidence="2" id="KW-0812">Transmembrane</keyword>
<dbReference type="GeneID" id="19879132"/>
<dbReference type="RefSeq" id="XP_008074271.1">
    <property type="nucleotide sequence ID" value="XM_008076080.1"/>
</dbReference>
<feature type="region of interest" description="Disordered" evidence="1">
    <location>
        <begin position="455"/>
        <end position="498"/>
    </location>
</feature>
<evidence type="ECO:0000256" key="1">
    <source>
        <dbReference type="SAM" id="MobiDB-lite"/>
    </source>
</evidence>
<organism evidence="3 4">
    <name type="scientific">Vavraia culicis (isolate floridensis)</name>
    <name type="common">Microsporidian parasite</name>
    <dbReference type="NCBI Taxonomy" id="948595"/>
    <lineage>
        <taxon>Eukaryota</taxon>
        <taxon>Fungi</taxon>
        <taxon>Fungi incertae sedis</taxon>
        <taxon>Microsporidia</taxon>
        <taxon>Pleistophoridae</taxon>
        <taxon>Vavraia</taxon>
    </lineage>
</organism>
<dbReference type="AlphaFoldDB" id="L2GUA5"/>
<gene>
    <name evidence="3" type="ORF">VCUG_01252</name>
</gene>
<dbReference type="InParanoid" id="L2GUA5"/>
<sequence length="498" mass="55590">MLSNYVMTLQTPEQMIKRFRRANLDEPQPPQKSIPGMGSLNPVQYAQQFELLNTAVFYSVLFMAIIFIIGVMFRILHIRRTNGWSKVRNHKIEKSEYIILEERCDETCPHKHIGFSDEKEMLQKCSSACKHHEIQDTDEEFSDDCCDTCCDRENSETDSLSSIEDEYSADKNKNKKPSKMLSLVNYDKLMADLHKSERVHGYDSVNPDERPWNAGNVKSVAGISVDSRSHWIIPSDTGESCYPSSICLDSGRESTLQSYKSTSSTVNVSVRSKASCAPSSSGYSSGSVSRKNLSMNTSPMYPPIQRKTPKGAPSMISDSSGVLSGARSEYSMSSRGNRSGAKTTNSKIELRELNGSKTKSKTQEQPLSDKCGMKIDGTRLKVKRKLKRRNDGVFYKDNSSDSGSDIEHSYSSIAIAKPRKPRSRSYASDYSSKHSSVSGTSGDLVEGLVSGINQFEQRKNGMQKLAEEKNHKNSHLHGQKRSTCERKANASSEKTCYA</sequence>
<evidence type="ECO:0000313" key="3">
    <source>
        <dbReference type="EMBL" id="ELA47256.1"/>
    </source>
</evidence>
<dbReference type="EMBL" id="GL877421">
    <property type="protein sequence ID" value="ELA47256.1"/>
    <property type="molecule type" value="Genomic_DNA"/>
</dbReference>
<keyword evidence="2" id="KW-1133">Transmembrane helix</keyword>
<reference evidence="4" key="1">
    <citation type="submission" date="2011-03" db="EMBL/GenBank/DDBJ databases">
        <title>The genome sequence of Vavraia culicis strain floridensis.</title>
        <authorList>
            <consortium name="The Broad Institute Genome Sequencing Platform"/>
            <person name="Cuomo C."/>
            <person name="Becnel J."/>
            <person name="Sanscrainte N."/>
            <person name="Young S.K."/>
            <person name="Zeng Q."/>
            <person name="Gargeya S."/>
            <person name="Fitzgerald M."/>
            <person name="Haas B."/>
            <person name="Abouelleil A."/>
            <person name="Alvarado L."/>
            <person name="Arachchi H.M."/>
            <person name="Berlin A."/>
            <person name="Chapman S.B."/>
            <person name="Gearin G."/>
            <person name="Goldberg J."/>
            <person name="Griggs A."/>
            <person name="Gujja S."/>
            <person name="Hansen M."/>
            <person name="Heiman D."/>
            <person name="Howarth C."/>
            <person name="Larimer J."/>
            <person name="Lui A."/>
            <person name="MacDonald P.J.P."/>
            <person name="McCowen C."/>
            <person name="Montmayeur A."/>
            <person name="Murphy C."/>
            <person name="Neiman D."/>
            <person name="Pearson M."/>
            <person name="Priest M."/>
            <person name="Roberts A."/>
            <person name="Saif S."/>
            <person name="Shea T."/>
            <person name="Sisk P."/>
            <person name="Stolte C."/>
            <person name="Sykes S."/>
            <person name="Wortman J."/>
            <person name="Nusbaum C."/>
            <person name="Birren B."/>
        </authorList>
    </citation>
    <scope>NUCLEOTIDE SEQUENCE [LARGE SCALE GENOMIC DNA]</scope>
    <source>
        <strain evidence="4">floridensis</strain>
    </source>
</reference>
<dbReference type="Proteomes" id="UP000011081">
    <property type="component" value="Unassembled WGS sequence"/>
</dbReference>
<protein>
    <submittedName>
        <fullName evidence="3">Uncharacterized protein</fullName>
    </submittedName>
</protein>
<name>L2GUA5_VAVCU</name>
<dbReference type="HOGENOM" id="CLU_547683_0_0_1"/>
<keyword evidence="4" id="KW-1185">Reference proteome</keyword>
<accession>L2GUA5</accession>
<feature type="compositionally biased region" description="Low complexity" evidence="1">
    <location>
        <begin position="424"/>
        <end position="441"/>
    </location>
</feature>
<feature type="region of interest" description="Disordered" evidence="1">
    <location>
        <begin position="417"/>
        <end position="443"/>
    </location>
</feature>
<feature type="region of interest" description="Disordered" evidence="1">
    <location>
        <begin position="270"/>
        <end position="376"/>
    </location>
</feature>
<feature type="compositionally biased region" description="Polar residues" evidence="1">
    <location>
        <begin position="330"/>
        <end position="347"/>
    </location>
</feature>
<evidence type="ECO:0000256" key="2">
    <source>
        <dbReference type="SAM" id="Phobius"/>
    </source>
</evidence>
<proteinExistence type="predicted"/>